<feature type="transmembrane region" description="Helical" evidence="1">
    <location>
        <begin position="341"/>
        <end position="360"/>
    </location>
</feature>
<dbReference type="Proteomes" id="UP000049828">
    <property type="component" value="Unassembled WGS sequence"/>
</dbReference>
<keyword evidence="1" id="KW-0472">Membrane</keyword>
<keyword evidence="3" id="KW-1185">Reference proteome</keyword>
<accession>A0A0M6WI14</accession>
<feature type="transmembrane region" description="Helical" evidence="1">
    <location>
        <begin position="9"/>
        <end position="33"/>
    </location>
</feature>
<keyword evidence="1" id="KW-0812">Transmembrane</keyword>
<feature type="transmembrane region" description="Helical" evidence="1">
    <location>
        <begin position="372"/>
        <end position="392"/>
    </location>
</feature>
<feature type="transmembrane region" description="Helical" evidence="1">
    <location>
        <begin position="196"/>
        <end position="214"/>
    </location>
</feature>
<keyword evidence="1" id="KW-1133">Transmembrane helix</keyword>
<proteinExistence type="predicted"/>
<evidence type="ECO:0008006" key="4">
    <source>
        <dbReference type="Google" id="ProtNLM"/>
    </source>
</evidence>
<name>A0A0M6WI14_9FIRM</name>
<dbReference type="AlphaFoldDB" id="A0A0M6WI14"/>
<feature type="transmembrane region" description="Helical" evidence="1">
    <location>
        <begin position="148"/>
        <end position="166"/>
    </location>
</feature>
<sequence length="426" mass="48601">MKNKFIKECVWIIVILIVSILTGTVLMIASYALPTEPMKMHARETISMMADEGDDYKWILKDFTSMAANFTDSLMINTAVYDGKESLLEKALLNPRTNYAEGTQTRKLINALQDVPGGDAFTYGRYWHGYLVILKPLLFIFNYYQIRWLNTIIGCSLISIIMIGFYKKFGSCKYALAFAASVLFLNPVVMRGSLQYNTVFYVIMIEYIFALYKGDSLEKKGRYDLIFLMSGILVAFFDLLTYPIAALGMLLVLQLLMFESNFIKDVIRAARSSIVWIIGYLGMWCGKWVVASLLTDENIIADAIGEVLFRTGTDTGTEEWIFSWRELFRGNFIWIYGENAVLFKMFVIMLVAGVIALLIGKNLQIHFKLSTVVILLLFCMIPVVRFIVFSNHSFMHSVFTYREGMVYVMAALCAGFSGLKLKEKRE</sequence>
<evidence type="ECO:0000313" key="3">
    <source>
        <dbReference type="Proteomes" id="UP000049828"/>
    </source>
</evidence>
<organism evidence="2 3">
    <name type="scientific">Roseburia inulinivorans</name>
    <dbReference type="NCBI Taxonomy" id="360807"/>
    <lineage>
        <taxon>Bacteria</taxon>
        <taxon>Bacillati</taxon>
        <taxon>Bacillota</taxon>
        <taxon>Clostridia</taxon>
        <taxon>Lachnospirales</taxon>
        <taxon>Lachnospiraceae</taxon>
        <taxon>Roseburia</taxon>
    </lineage>
</organism>
<evidence type="ECO:0000256" key="1">
    <source>
        <dbReference type="SAM" id="Phobius"/>
    </source>
</evidence>
<dbReference type="RefSeq" id="WP_021922403.1">
    <property type="nucleotide sequence ID" value="NZ_CVRS01000064.1"/>
</dbReference>
<feature type="transmembrane region" description="Helical" evidence="1">
    <location>
        <begin position="404"/>
        <end position="421"/>
    </location>
</feature>
<evidence type="ECO:0000313" key="2">
    <source>
        <dbReference type="EMBL" id="CRL36364.1"/>
    </source>
</evidence>
<feature type="transmembrane region" description="Helical" evidence="1">
    <location>
        <begin position="226"/>
        <end position="253"/>
    </location>
</feature>
<dbReference type="EMBL" id="CVRS01000064">
    <property type="protein sequence ID" value="CRL36364.1"/>
    <property type="molecule type" value="Genomic_DNA"/>
</dbReference>
<dbReference type="OrthoDB" id="1832444at2"/>
<gene>
    <name evidence="2" type="ORF">RIL183_19111</name>
</gene>
<protein>
    <recommendedName>
        <fullName evidence="4">Glycosyltransferase RgtA/B/C/D-like domain-containing protein</fullName>
    </recommendedName>
</protein>
<reference evidence="3" key="1">
    <citation type="submission" date="2015-05" db="EMBL/GenBank/DDBJ databases">
        <authorList>
            <consortium name="Pathogen Informatics"/>
        </authorList>
    </citation>
    <scope>NUCLEOTIDE SEQUENCE [LARGE SCALE GENOMIC DNA]</scope>
    <source>
        <strain evidence="3">L1-83</strain>
    </source>
</reference>
<feature type="transmembrane region" description="Helical" evidence="1">
    <location>
        <begin position="274"/>
        <end position="294"/>
    </location>
</feature>